<evidence type="ECO:0000313" key="1">
    <source>
        <dbReference type="EMBL" id="KAB0287051.1"/>
    </source>
</evidence>
<dbReference type="Proteomes" id="UP000326789">
    <property type="component" value="Unassembled WGS sequence"/>
</dbReference>
<dbReference type="AlphaFoldDB" id="A0A5N3QZJ7"/>
<organism evidence="1 2">
    <name type="scientific">Vibrio fortis</name>
    <dbReference type="NCBI Taxonomy" id="212667"/>
    <lineage>
        <taxon>Bacteria</taxon>
        <taxon>Pseudomonadati</taxon>
        <taxon>Pseudomonadota</taxon>
        <taxon>Gammaproteobacteria</taxon>
        <taxon>Vibrionales</taxon>
        <taxon>Vibrionaceae</taxon>
        <taxon>Vibrio</taxon>
    </lineage>
</organism>
<evidence type="ECO:0000313" key="2">
    <source>
        <dbReference type="Proteomes" id="UP000326789"/>
    </source>
</evidence>
<reference evidence="1 2" key="1">
    <citation type="submission" date="2019-09" db="EMBL/GenBank/DDBJ databases">
        <title>Whole genome sequence of Vibrio fortis.</title>
        <authorList>
            <person name="Das S.K."/>
        </authorList>
    </citation>
    <scope>NUCLEOTIDE SEQUENCE [LARGE SCALE GENOMIC DNA]</scope>
    <source>
        <strain evidence="1 2">AN60</strain>
    </source>
</reference>
<proteinExistence type="predicted"/>
<comment type="caution">
    <text evidence="1">The sequence shown here is derived from an EMBL/GenBank/DDBJ whole genome shotgun (WGS) entry which is preliminary data.</text>
</comment>
<dbReference type="EMBL" id="VWSE01000008">
    <property type="protein sequence ID" value="KAB0287051.1"/>
    <property type="molecule type" value="Genomic_DNA"/>
</dbReference>
<name>A0A5N3QZJ7_9VIBR</name>
<sequence>MTISWSDLLNIVGGQLDDFKTQKGHSLLDPIDINAFEAVNTPSFSENVKFKTLQLEKNLSEAISLLDRCTDNRKLAYEIQENYFRAMLSYYKQKKLQLETFKEIDKGLFTINHKSSEFEVDSATKRKAFLDALLETFEDSTDALEGNLEYQNLRFESQTIQAKIELHQSQQLLEEVRQNTIAAKFKTEADFQKIIHDRMTIDGSPSNYKKRFDIIKEQFDVDLAGAYRRLLSIKEAVEPIYGISSDQGTGLSLTTFPSISPTSKNDLDELKSWTRQLVLVLQQKLISDQDIVIRVSLKHDCIIKTSGTEDGGWNQNSISSGLILFQMPEDLFPGLECIRMRGISVGSGKMSWRVKIEPPPMQVDDDDRSIYLGRVLPFGSDGKGGKDQVFRGSALHNVDPKNGIWKLQVLGNSLDSNTVFSHTNETDFYLDLYLSALVGEQ</sequence>
<protein>
    <submittedName>
        <fullName evidence="1">Uncharacterized protein</fullName>
    </submittedName>
</protein>
<accession>A0A5N3QZJ7</accession>
<dbReference type="RefSeq" id="WP_150872540.1">
    <property type="nucleotide sequence ID" value="NZ_VWSE01000008.1"/>
</dbReference>
<gene>
    <name evidence="1" type="ORF">F2P58_20700</name>
</gene>